<dbReference type="KEGG" id="thao:NI17_003095"/>
<evidence type="ECO:0000313" key="1">
    <source>
        <dbReference type="EMBL" id="UOE20246.1"/>
    </source>
</evidence>
<keyword evidence="2" id="KW-1185">Reference proteome</keyword>
<dbReference type="RefSeq" id="WP_068689582.1">
    <property type="nucleotide sequence ID" value="NZ_CP063196.1"/>
</dbReference>
<evidence type="ECO:0000313" key="2">
    <source>
        <dbReference type="Proteomes" id="UP000265719"/>
    </source>
</evidence>
<dbReference type="Proteomes" id="UP000265719">
    <property type="component" value="Chromosome"/>
</dbReference>
<name>A0AA97M4M4_9ACTN</name>
<gene>
    <name evidence="1" type="ORF">NI17_003095</name>
</gene>
<dbReference type="EMBL" id="CP063196">
    <property type="protein sequence ID" value="UOE20246.1"/>
    <property type="molecule type" value="Genomic_DNA"/>
</dbReference>
<reference evidence="1" key="1">
    <citation type="submission" date="2020-10" db="EMBL/GenBank/DDBJ databases">
        <title>De novo genome project of the cellulose decomposer Thermobifida halotolerans type strain.</title>
        <authorList>
            <person name="Nagy I."/>
            <person name="Horvath B."/>
            <person name="Kukolya J."/>
            <person name="Nagy I."/>
            <person name="Orsini M."/>
        </authorList>
    </citation>
    <scope>NUCLEOTIDE SEQUENCE</scope>
    <source>
        <strain evidence="1">DSM 44931</strain>
    </source>
</reference>
<proteinExistence type="predicted"/>
<organism evidence="1 2">
    <name type="scientific">Thermobifida halotolerans</name>
    <dbReference type="NCBI Taxonomy" id="483545"/>
    <lineage>
        <taxon>Bacteria</taxon>
        <taxon>Bacillati</taxon>
        <taxon>Actinomycetota</taxon>
        <taxon>Actinomycetes</taxon>
        <taxon>Streptosporangiales</taxon>
        <taxon>Nocardiopsidaceae</taxon>
        <taxon>Thermobifida</taxon>
    </lineage>
</organism>
<dbReference type="AlphaFoldDB" id="A0AA97M4M4"/>
<sequence length="62" mass="6465">MTRLAVATSLVGCCAVAMTVALVLAWESLGDLLLLDGRVYLSRGVLVGLAVAGPRCWSERGC</sequence>
<protein>
    <submittedName>
        <fullName evidence="1">Uncharacterized protein</fullName>
    </submittedName>
</protein>
<accession>A0AA97M4M4</accession>